<organism evidence="1 2">
    <name type="scientific">Thermobifida cellulosilytica TB100</name>
    <dbReference type="NCBI Taxonomy" id="665004"/>
    <lineage>
        <taxon>Bacteria</taxon>
        <taxon>Bacillati</taxon>
        <taxon>Actinomycetota</taxon>
        <taxon>Actinomycetes</taxon>
        <taxon>Streptosporangiales</taxon>
        <taxon>Nocardiopsidaceae</taxon>
        <taxon>Thermobifida</taxon>
    </lineage>
</organism>
<gene>
    <name evidence="1" type="ORF">AC529_01160</name>
</gene>
<reference evidence="2" key="1">
    <citation type="journal article" date="2017" name="Acta Aliment.">
        <title>Plant polysaccharide degrading enzyme system of Thermpbifida cellulosilytica TB100 revealed by de novo genome project data.</title>
        <authorList>
            <person name="Toth A."/>
            <person name="Baka E."/>
            <person name="Luzics S."/>
            <person name="Bata-Vidacs I."/>
            <person name="Nagy I."/>
            <person name="Balint B."/>
            <person name="Herceg R."/>
            <person name="Olasz F."/>
            <person name="Wilk T."/>
            <person name="Nagy T."/>
            <person name="Kriszt B."/>
            <person name="Nagy I."/>
            <person name="Kukolya J."/>
        </authorList>
    </citation>
    <scope>NUCLEOTIDE SEQUENCE [LARGE SCALE GENOMIC DNA]</scope>
    <source>
        <strain evidence="2">TB100</strain>
    </source>
</reference>
<evidence type="ECO:0000313" key="2">
    <source>
        <dbReference type="Proteomes" id="UP000074382"/>
    </source>
</evidence>
<comment type="caution">
    <text evidence="1">The sequence shown here is derived from an EMBL/GenBank/DDBJ whole genome shotgun (WGS) entry which is preliminary data.</text>
</comment>
<dbReference type="OrthoDB" id="3872885at2"/>
<proteinExistence type="predicted"/>
<name>A0A147KMH1_THECS</name>
<accession>A0A147KMH1</accession>
<keyword evidence="2" id="KW-1185">Reference proteome</keyword>
<evidence type="ECO:0000313" key="1">
    <source>
        <dbReference type="EMBL" id="KUP98504.1"/>
    </source>
</evidence>
<sequence length="95" mass="9876">MALLVGGAVHASPASALDLNCTTYVHNNDPNTGIAFCDNPTGRTIAFRAVVVCGWAPDVYGQWVTLAPGRVGQSQATCAFYSTGVGAIGVDERYV</sequence>
<dbReference type="Proteomes" id="UP000074382">
    <property type="component" value="Unassembled WGS sequence"/>
</dbReference>
<dbReference type="EMBL" id="LGEM01000007">
    <property type="protein sequence ID" value="KUP98504.1"/>
    <property type="molecule type" value="Genomic_DNA"/>
</dbReference>
<dbReference type="PATRIC" id="fig|665004.4.peg.1865"/>
<protein>
    <submittedName>
        <fullName evidence="1">Uncharacterized protein</fullName>
    </submittedName>
</protein>
<dbReference type="AlphaFoldDB" id="A0A147KMH1"/>